<proteinExistence type="predicted"/>
<dbReference type="EMBL" id="BMXI01000014">
    <property type="protein sequence ID" value="GHC61359.1"/>
    <property type="molecule type" value="Genomic_DNA"/>
</dbReference>
<sequence length="137" mass="15117">MKILAGECTDSSGVSLLDSKVHFCGMLQGDSKWGAFYCARAFVLPSHQENFGIAVVEALACGKSVLITDKVNIWREIKESEAGVVVSDTEEGVVEGLREILKWDSFSEKKSIDCYCLNFSVDGAAKNLENLIREYEK</sequence>
<dbReference type="Proteomes" id="UP000644507">
    <property type="component" value="Unassembled WGS sequence"/>
</dbReference>
<reference evidence="2" key="1">
    <citation type="journal article" date="2014" name="Int. J. Syst. Evol. Microbiol.">
        <title>Complete genome sequence of Corynebacterium casei LMG S-19264T (=DSM 44701T), isolated from a smear-ripened cheese.</title>
        <authorList>
            <consortium name="US DOE Joint Genome Institute (JGI-PGF)"/>
            <person name="Walter F."/>
            <person name="Albersmeier A."/>
            <person name="Kalinowski J."/>
            <person name="Ruckert C."/>
        </authorList>
    </citation>
    <scope>NUCLEOTIDE SEQUENCE</scope>
    <source>
        <strain evidence="2">KCTC 12988</strain>
    </source>
</reference>
<dbReference type="Pfam" id="PF00534">
    <property type="entry name" value="Glycos_transf_1"/>
    <property type="match status" value="1"/>
</dbReference>
<evidence type="ECO:0000259" key="1">
    <source>
        <dbReference type="Pfam" id="PF00534"/>
    </source>
</evidence>
<name>A0A918TSF9_9BACT</name>
<dbReference type="GO" id="GO:0016757">
    <property type="term" value="F:glycosyltransferase activity"/>
    <property type="evidence" value="ECO:0007669"/>
    <property type="project" value="InterPro"/>
</dbReference>
<dbReference type="PANTHER" id="PTHR45947:SF3">
    <property type="entry name" value="SULFOQUINOVOSYL TRANSFERASE SQD2"/>
    <property type="match status" value="1"/>
</dbReference>
<evidence type="ECO:0000313" key="3">
    <source>
        <dbReference type="Proteomes" id="UP000644507"/>
    </source>
</evidence>
<evidence type="ECO:0000313" key="2">
    <source>
        <dbReference type="EMBL" id="GHC61359.1"/>
    </source>
</evidence>
<gene>
    <name evidence="2" type="ORF">GCM10007100_30840</name>
</gene>
<organism evidence="2 3">
    <name type="scientific">Roseibacillus persicicus</name>
    <dbReference type="NCBI Taxonomy" id="454148"/>
    <lineage>
        <taxon>Bacteria</taxon>
        <taxon>Pseudomonadati</taxon>
        <taxon>Verrucomicrobiota</taxon>
        <taxon>Verrucomicrobiia</taxon>
        <taxon>Verrucomicrobiales</taxon>
        <taxon>Verrucomicrobiaceae</taxon>
        <taxon>Roseibacillus</taxon>
    </lineage>
</organism>
<dbReference type="Gene3D" id="3.40.50.2000">
    <property type="entry name" value="Glycogen Phosphorylase B"/>
    <property type="match status" value="1"/>
</dbReference>
<reference evidence="2" key="2">
    <citation type="submission" date="2020-09" db="EMBL/GenBank/DDBJ databases">
        <authorList>
            <person name="Sun Q."/>
            <person name="Kim S."/>
        </authorList>
    </citation>
    <scope>NUCLEOTIDE SEQUENCE</scope>
    <source>
        <strain evidence="2">KCTC 12988</strain>
    </source>
</reference>
<accession>A0A918TSF9</accession>
<dbReference type="PANTHER" id="PTHR45947">
    <property type="entry name" value="SULFOQUINOVOSYL TRANSFERASE SQD2"/>
    <property type="match status" value="1"/>
</dbReference>
<dbReference type="SUPFAM" id="SSF53756">
    <property type="entry name" value="UDP-Glycosyltransferase/glycogen phosphorylase"/>
    <property type="match status" value="1"/>
</dbReference>
<dbReference type="AlphaFoldDB" id="A0A918TSF9"/>
<dbReference type="InterPro" id="IPR050194">
    <property type="entry name" value="Glycosyltransferase_grp1"/>
</dbReference>
<comment type="caution">
    <text evidence="2">The sequence shown here is derived from an EMBL/GenBank/DDBJ whole genome shotgun (WGS) entry which is preliminary data.</text>
</comment>
<protein>
    <recommendedName>
        <fullName evidence="1">Glycosyl transferase family 1 domain-containing protein</fullName>
    </recommendedName>
</protein>
<keyword evidence="3" id="KW-1185">Reference proteome</keyword>
<dbReference type="InterPro" id="IPR001296">
    <property type="entry name" value="Glyco_trans_1"/>
</dbReference>
<feature type="domain" description="Glycosyl transferase family 1" evidence="1">
    <location>
        <begin position="18"/>
        <end position="104"/>
    </location>
</feature>